<reference evidence="1 2" key="1">
    <citation type="submission" date="2019-06" db="EMBL/GenBank/DDBJ databases">
        <authorList>
            <person name="Li M."/>
        </authorList>
    </citation>
    <scope>NUCLEOTIDE SEQUENCE [LARGE SCALE GENOMIC DNA]</scope>
    <source>
        <strain evidence="1 2">BGMRC2036</strain>
    </source>
</reference>
<dbReference type="EMBL" id="VHLG01000003">
    <property type="protein sequence ID" value="TPW31459.1"/>
    <property type="molecule type" value="Genomic_DNA"/>
</dbReference>
<sequence>MVANEINKRHEFIMNPTGSSAVQTTTSAAFTYYLAVSPAAALVNLSQTVIIGVPVLAAYHGGAKGFARAGAQLMGALKDFTLGGGQAERSRHLTEDEKRAMDAGYRTGIIDRTQSHDLAGIGETGVEYRPGRAKVMAAISWAFHHAERLNREVTFLAAYRIARQKGLDHEGAVLKAGDLTWKTHFDYQNTSRPRMMHSDTAKALLVFRNYNVNMLYRLFRDTHQALHGESKEIRREALTQLSGITAMMMANAGIKGTWMFGIAMVLAGFFLDDGDDPEQELKKAMVEAVGPMMAGLAMDGIPGYLTDTSLSGRVGMPDLWFRSPDRQLEGEDSYNYWLGQVVGAAPGIVENMLRGIGMIKEGKTYRGVETIAPTFITNLMRA</sequence>
<gene>
    <name evidence="1" type="ORF">FJU08_06780</name>
</gene>
<comment type="caution">
    <text evidence="1">The sequence shown here is derived from an EMBL/GenBank/DDBJ whole genome shotgun (WGS) entry which is preliminary data.</text>
</comment>
<dbReference type="OrthoDB" id="9814088at2"/>
<evidence type="ECO:0000313" key="2">
    <source>
        <dbReference type="Proteomes" id="UP000318801"/>
    </source>
</evidence>
<keyword evidence="2" id="KW-1185">Reference proteome</keyword>
<accession>A0A506UF67</accession>
<dbReference type="AlphaFoldDB" id="A0A506UF67"/>
<evidence type="ECO:0000313" key="1">
    <source>
        <dbReference type="EMBL" id="TPW31459.1"/>
    </source>
</evidence>
<proteinExistence type="predicted"/>
<protein>
    <submittedName>
        <fullName evidence="1">PLxRFG domain-containing protein</fullName>
    </submittedName>
</protein>
<dbReference type="RefSeq" id="WP_141148229.1">
    <property type="nucleotide sequence ID" value="NZ_VHLG01000003.1"/>
</dbReference>
<organism evidence="1 2">
    <name type="scientific">Martelella alba</name>
    <dbReference type="NCBI Taxonomy" id="2590451"/>
    <lineage>
        <taxon>Bacteria</taxon>
        <taxon>Pseudomonadati</taxon>
        <taxon>Pseudomonadota</taxon>
        <taxon>Alphaproteobacteria</taxon>
        <taxon>Hyphomicrobiales</taxon>
        <taxon>Aurantimonadaceae</taxon>
        <taxon>Martelella</taxon>
    </lineage>
</organism>
<dbReference type="Proteomes" id="UP000318801">
    <property type="component" value="Unassembled WGS sequence"/>
</dbReference>
<name>A0A506UF67_9HYPH</name>
<dbReference type="NCBIfam" id="NF032893">
    <property type="entry name" value="tail-700"/>
    <property type="match status" value="1"/>
</dbReference>